<comment type="caution">
    <text evidence="2">The sequence shown here is derived from an EMBL/GenBank/DDBJ whole genome shotgun (WGS) entry which is preliminary data.</text>
</comment>
<gene>
    <name evidence="2" type="ORF">OWR29_26210</name>
</gene>
<sequence length="64" mass="7285">MLVDQPVEDPLDGVPLLDRSIEITAQHVVDDRLELIQLRRPRRHPSGPAGLGACRRPRSRHEML</sequence>
<feature type="region of interest" description="Disordered" evidence="1">
    <location>
        <begin position="40"/>
        <end position="64"/>
    </location>
</feature>
<dbReference type="Proteomes" id="UP001151002">
    <property type="component" value="Unassembled WGS sequence"/>
</dbReference>
<evidence type="ECO:0000256" key="1">
    <source>
        <dbReference type="SAM" id="MobiDB-lite"/>
    </source>
</evidence>
<organism evidence="2 3">
    <name type="scientific">Paractinoplanes pyxinae</name>
    <dbReference type="NCBI Taxonomy" id="2997416"/>
    <lineage>
        <taxon>Bacteria</taxon>
        <taxon>Bacillati</taxon>
        <taxon>Actinomycetota</taxon>
        <taxon>Actinomycetes</taxon>
        <taxon>Micromonosporales</taxon>
        <taxon>Micromonosporaceae</taxon>
        <taxon>Paractinoplanes</taxon>
    </lineage>
</organism>
<dbReference type="EMBL" id="JAPNTZ010000009">
    <property type="protein sequence ID" value="MCY1141506.1"/>
    <property type="molecule type" value="Genomic_DNA"/>
</dbReference>
<proteinExistence type="predicted"/>
<keyword evidence="3" id="KW-1185">Reference proteome</keyword>
<evidence type="ECO:0000313" key="3">
    <source>
        <dbReference type="Proteomes" id="UP001151002"/>
    </source>
</evidence>
<protein>
    <submittedName>
        <fullName evidence="2">Uncharacterized protein</fullName>
    </submittedName>
</protein>
<evidence type="ECO:0000313" key="2">
    <source>
        <dbReference type="EMBL" id="MCY1141506.1"/>
    </source>
</evidence>
<accession>A0ABT4B4T7</accession>
<name>A0ABT4B4T7_9ACTN</name>
<dbReference type="RefSeq" id="WP_267566076.1">
    <property type="nucleotide sequence ID" value="NZ_JAPNTZ010000009.1"/>
</dbReference>
<reference evidence="2" key="1">
    <citation type="submission" date="2022-11" db="EMBL/GenBank/DDBJ databases">
        <authorList>
            <person name="Somphong A."/>
            <person name="Phongsopitanun W."/>
        </authorList>
    </citation>
    <scope>NUCLEOTIDE SEQUENCE</scope>
    <source>
        <strain evidence="2">Pm04-4</strain>
    </source>
</reference>
<feature type="compositionally biased region" description="Basic residues" evidence="1">
    <location>
        <begin position="55"/>
        <end position="64"/>
    </location>
</feature>